<reference evidence="2" key="1">
    <citation type="journal article" date="2014" name="Int. J. Syst. Evol. Microbiol.">
        <title>Complete genome sequence of Corynebacterium casei LMG S-19264T (=DSM 44701T), isolated from a smear-ripened cheese.</title>
        <authorList>
            <consortium name="US DOE Joint Genome Institute (JGI-PGF)"/>
            <person name="Walter F."/>
            <person name="Albersmeier A."/>
            <person name="Kalinowski J."/>
            <person name="Ruckert C."/>
        </authorList>
    </citation>
    <scope>NUCLEOTIDE SEQUENCE</scope>
    <source>
        <strain evidence="2">CCM 8711</strain>
    </source>
</reference>
<dbReference type="Gene3D" id="3.40.50.720">
    <property type="entry name" value="NAD(P)-binding Rossmann-like Domain"/>
    <property type="match status" value="1"/>
</dbReference>
<proteinExistence type="predicted"/>
<dbReference type="CDD" id="cd05244">
    <property type="entry name" value="BVR-B_like_SDR_a"/>
    <property type="match status" value="1"/>
</dbReference>
<dbReference type="PANTHER" id="PTHR43355">
    <property type="entry name" value="FLAVIN REDUCTASE (NADPH)"/>
    <property type="match status" value="1"/>
</dbReference>
<dbReference type="InterPro" id="IPR051606">
    <property type="entry name" value="Polyketide_Oxido-like"/>
</dbReference>
<dbReference type="RefSeq" id="WP_188415340.1">
    <property type="nucleotide sequence ID" value="NZ_BMDO01000003.1"/>
</dbReference>
<dbReference type="SUPFAM" id="SSF51735">
    <property type="entry name" value="NAD(P)-binding Rossmann-fold domains"/>
    <property type="match status" value="1"/>
</dbReference>
<dbReference type="PANTHER" id="PTHR43355:SF2">
    <property type="entry name" value="FLAVIN REDUCTASE (NADPH)"/>
    <property type="match status" value="1"/>
</dbReference>
<dbReference type="GO" id="GO:0016646">
    <property type="term" value="F:oxidoreductase activity, acting on the CH-NH group of donors, NAD or NADP as acceptor"/>
    <property type="evidence" value="ECO:0007669"/>
    <property type="project" value="TreeGrafter"/>
</dbReference>
<comment type="caution">
    <text evidence="2">The sequence shown here is derived from an EMBL/GenBank/DDBJ whole genome shotgun (WGS) entry which is preliminary data.</text>
</comment>
<sequence>MKIAVFGAGGKIGSRIVDEALNRGYFVTAVVRNPVNYNPGNKPDLKVAKADMFDSQEVETGAFDHDVVVSAYSNTHGTPASTIYEVVLPLLNGVRQAGVKRLIVVGGAGSLEVAPGVQLVDTPEFPEAYKAVALAHREALKLYQKETELEWTYVSPAAEIASGERTGVFRTGTNQLIADEQGRSFISMEDFAVAVLDEIEQPQHIREQFTVGY</sequence>
<name>A0A917N0W8_9SPHI</name>
<evidence type="ECO:0000259" key="1">
    <source>
        <dbReference type="Pfam" id="PF13460"/>
    </source>
</evidence>
<evidence type="ECO:0000313" key="2">
    <source>
        <dbReference type="EMBL" id="GGI50286.1"/>
    </source>
</evidence>
<protein>
    <recommendedName>
        <fullName evidence="1">NAD(P)-binding domain-containing protein</fullName>
    </recommendedName>
</protein>
<accession>A0A917N0W8</accession>
<organism evidence="2 3">
    <name type="scientific">Mucilaginibacter galii</name>
    <dbReference type="NCBI Taxonomy" id="2005073"/>
    <lineage>
        <taxon>Bacteria</taxon>
        <taxon>Pseudomonadati</taxon>
        <taxon>Bacteroidota</taxon>
        <taxon>Sphingobacteriia</taxon>
        <taxon>Sphingobacteriales</taxon>
        <taxon>Sphingobacteriaceae</taxon>
        <taxon>Mucilaginibacter</taxon>
    </lineage>
</organism>
<evidence type="ECO:0000313" key="3">
    <source>
        <dbReference type="Proteomes" id="UP000662074"/>
    </source>
</evidence>
<keyword evidence="3" id="KW-1185">Reference proteome</keyword>
<feature type="domain" description="NAD(P)-binding" evidence="1">
    <location>
        <begin position="7"/>
        <end position="202"/>
    </location>
</feature>
<reference evidence="2" key="2">
    <citation type="submission" date="2020-09" db="EMBL/GenBank/DDBJ databases">
        <authorList>
            <person name="Sun Q."/>
            <person name="Sedlacek I."/>
        </authorList>
    </citation>
    <scope>NUCLEOTIDE SEQUENCE</scope>
    <source>
        <strain evidence="2">CCM 8711</strain>
    </source>
</reference>
<dbReference type="InterPro" id="IPR036291">
    <property type="entry name" value="NAD(P)-bd_dom_sf"/>
</dbReference>
<dbReference type="Proteomes" id="UP000662074">
    <property type="component" value="Unassembled WGS sequence"/>
</dbReference>
<dbReference type="AlphaFoldDB" id="A0A917N0W8"/>
<gene>
    <name evidence="2" type="ORF">GCM10011425_14980</name>
</gene>
<dbReference type="InterPro" id="IPR016040">
    <property type="entry name" value="NAD(P)-bd_dom"/>
</dbReference>
<dbReference type="EMBL" id="BMDO01000003">
    <property type="protein sequence ID" value="GGI50286.1"/>
    <property type="molecule type" value="Genomic_DNA"/>
</dbReference>
<dbReference type="Pfam" id="PF13460">
    <property type="entry name" value="NAD_binding_10"/>
    <property type="match status" value="1"/>
</dbReference>